<feature type="transmembrane region" description="Helical" evidence="13">
    <location>
        <begin position="104"/>
        <end position="120"/>
    </location>
</feature>
<keyword evidence="3" id="KW-0813">Transport</keyword>
<dbReference type="InterPro" id="IPR016174">
    <property type="entry name" value="Di-haem_cyt_TM"/>
</dbReference>
<keyword evidence="16" id="KW-1185">Reference proteome</keyword>
<evidence type="ECO:0000256" key="12">
    <source>
        <dbReference type="ARBA" id="ARBA00037975"/>
    </source>
</evidence>
<evidence type="ECO:0000256" key="3">
    <source>
        <dbReference type="ARBA" id="ARBA00022448"/>
    </source>
</evidence>
<evidence type="ECO:0000256" key="13">
    <source>
        <dbReference type="SAM" id="Phobius"/>
    </source>
</evidence>
<feature type="transmembrane region" description="Helical" evidence="13">
    <location>
        <begin position="132"/>
        <end position="150"/>
    </location>
</feature>
<dbReference type="Pfam" id="PF01292">
    <property type="entry name" value="Ni_hydr_CYTB"/>
    <property type="match status" value="1"/>
</dbReference>
<reference evidence="16" key="1">
    <citation type="submission" date="2016-07" db="EMBL/GenBank/DDBJ databases">
        <authorList>
            <person name="Florea S."/>
            <person name="Webb J.S."/>
            <person name="Jaromczyk J."/>
            <person name="Schardl C.L."/>
        </authorList>
    </citation>
    <scope>NUCLEOTIDE SEQUENCE [LARGE SCALE GENOMIC DNA]</scope>
    <source>
        <strain evidence="16">MV-1</strain>
    </source>
</reference>
<comment type="subcellular location">
    <subcellularLocation>
        <location evidence="2">Cell membrane</location>
        <topology evidence="2">Multi-pass membrane protein</topology>
    </subcellularLocation>
</comment>
<comment type="similarity">
    <text evidence="12">Belongs to the cytochrome b561 family.</text>
</comment>
<keyword evidence="10" id="KW-0408">Iron</keyword>
<dbReference type="GO" id="GO:0005886">
    <property type="term" value="C:plasma membrane"/>
    <property type="evidence" value="ECO:0007669"/>
    <property type="project" value="UniProtKB-SubCell"/>
</dbReference>
<dbReference type="GO" id="GO:0020037">
    <property type="term" value="F:heme binding"/>
    <property type="evidence" value="ECO:0007669"/>
    <property type="project" value="TreeGrafter"/>
</dbReference>
<evidence type="ECO:0000256" key="2">
    <source>
        <dbReference type="ARBA" id="ARBA00004651"/>
    </source>
</evidence>
<evidence type="ECO:0000256" key="6">
    <source>
        <dbReference type="ARBA" id="ARBA00022692"/>
    </source>
</evidence>
<dbReference type="GO" id="GO:0022904">
    <property type="term" value="P:respiratory electron transport chain"/>
    <property type="evidence" value="ECO:0007669"/>
    <property type="project" value="InterPro"/>
</dbReference>
<keyword evidence="7" id="KW-0479">Metal-binding</keyword>
<evidence type="ECO:0000256" key="8">
    <source>
        <dbReference type="ARBA" id="ARBA00022982"/>
    </source>
</evidence>
<dbReference type="Proteomes" id="UP000095347">
    <property type="component" value="Unassembled WGS sequence"/>
</dbReference>
<evidence type="ECO:0000256" key="1">
    <source>
        <dbReference type="ARBA" id="ARBA00001970"/>
    </source>
</evidence>
<dbReference type="SUPFAM" id="SSF81342">
    <property type="entry name" value="Transmembrane di-heme cytochromes"/>
    <property type="match status" value="1"/>
</dbReference>
<dbReference type="PANTHER" id="PTHR30529:SF1">
    <property type="entry name" value="CYTOCHROME B561 HOMOLOG 2"/>
    <property type="match status" value="1"/>
</dbReference>
<evidence type="ECO:0000256" key="11">
    <source>
        <dbReference type="ARBA" id="ARBA00023136"/>
    </source>
</evidence>
<evidence type="ECO:0000256" key="4">
    <source>
        <dbReference type="ARBA" id="ARBA00022475"/>
    </source>
</evidence>
<feature type="transmembrane region" description="Helical" evidence="13">
    <location>
        <begin position="6"/>
        <end position="27"/>
    </location>
</feature>
<evidence type="ECO:0000313" key="15">
    <source>
        <dbReference type="EMBL" id="OEJ66569.1"/>
    </source>
</evidence>
<protein>
    <submittedName>
        <fullName evidence="15">Cytochrome b</fullName>
    </submittedName>
</protein>
<dbReference type="GO" id="GO:0046872">
    <property type="term" value="F:metal ion binding"/>
    <property type="evidence" value="ECO:0007669"/>
    <property type="project" value="UniProtKB-KW"/>
</dbReference>
<dbReference type="AlphaFoldDB" id="A0A1E5Q7F4"/>
<gene>
    <name evidence="15" type="ORF">BEN30_11960</name>
</gene>
<feature type="transmembrane region" description="Helical" evidence="13">
    <location>
        <begin position="78"/>
        <end position="97"/>
    </location>
</feature>
<dbReference type="GO" id="GO:0009055">
    <property type="term" value="F:electron transfer activity"/>
    <property type="evidence" value="ECO:0007669"/>
    <property type="project" value="InterPro"/>
</dbReference>
<feature type="transmembrane region" description="Helical" evidence="13">
    <location>
        <begin position="39"/>
        <end position="58"/>
    </location>
</feature>
<keyword evidence="6 13" id="KW-0812">Transmembrane</keyword>
<evidence type="ECO:0000256" key="5">
    <source>
        <dbReference type="ARBA" id="ARBA00022617"/>
    </source>
</evidence>
<keyword evidence="11 13" id="KW-0472">Membrane</keyword>
<dbReference type="InterPro" id="IPR052168">
    <property type="entry name" value="Cytochrome_b561_oxidase"/>
</dbReference>
<evidence type="ECO:0000256" key="9">
    <source>
        <dbReference type="ARBA" id="ARBA00022989"/>
    </source>
</evidence>
<dbReference type="EMBL" id="MCGG01000031">
    <property type="protein sequence ID" value="OEJ66569.1"/>
    <property type="molecule type" value="Genomic_DNA"/>
</dbReference>
<dbReference type="PANTHER" id="PTHR30529">
    <property type="entry name" value="CYTOCHROME B561"/>
    <property type="match status" value="1"/>
</dbReference>
<dbReference type="InterPro" id="IPR011577">
    <property type="entry name" value="Cyt_b561_bac/Ni-Hgenase"/>
</dbReference>
<sequence>MLFHWLSALAIFVLFPLGLWMTGLTYYDSWYKLAPDLHKSIGISLFGVLLVRVAWRFWDPTPAPVPGHKRWERNAAHAAHLVLYILIFAVMFSGYLISTADGRAISVFGLFDVPATITTIAKQEDVAGTLHFWLAITLIGTVVVHGAAALKHHYWDRDNTLIRMLGRR</sequence>
<keyword evidence="9 13" id="KW-1133">Transmembrane helix</keyword>
<comment type="caution">
    <text evidence="15">The sequence shown here is derived from an EMBL/GenBank/DDBJ whole genome shotgun (WGS) entry which is preliminary data.</text>
</comment>
<organism evidence="15 16">
    <name type="scientific">Magnetovibrio blakemorei</name>
    <dbReference type="NCBI Taxonomy" id="28181"/>
    <lineage>
        <taxon>Bacteria</taxon>
        <taxon>Pseudomonadati</taxon>
        <taxon>Pseudomonadota</taxon>
        <taxon>Alphaproteobacteria</taxon>
        <taxon>Rhodospirillales</taxon>
        <taxon>Magnetovibrionaceae</taxon>
        <taxon>Magnetovibrio</taxon>
    </lineage>
</organism>
<dbReference type="STRING" id="28181.BEN30_11960"/>
<evidence type="ECO:0000313" key="16">
    <source>
        <dbReference type="Proteomes" id="UP000095347"/>
    </source>
</evidence>
<feature type="domain" description="Cytochrome b561 bacterial/Ni-hydrogenase" evidence="14">
    <location>
        <begin position="1"/>
        <end position="166"/>
    </location>
</feature>
<evidence type="ECO:0000259" key="14">
    <source>
        <dbReference type="Pfam" id="PF01292"/>
    </source>
</evidence>
<comment type="cofactor">
    <cofactor evidence="1">
        <name>heme b</name>
        <dbReference type="ChEBI" id="CHEBI:60344"/>
    </cofactor>
</comment>
<evidence type="ECO:0000256" key="7">
    <source>
        <dbReference type="ARBA" id="ARBA00022723"/>
    </source>
</evidence>
<evidence type="ECO:0000256" key="10">
    <source>
        <dbReference type="ARBA" id="ARBA00023004"/>
    </source>
</evidence>
<keyword evidence="4" id="KW-1003">Cell membrane</keyword>
<dbReference type="Gene3D" id="1.20.950.20">
    <property type="entry name" value="Transmembrane di-heme cytochromes, Chain C"/>
    <property type="match status" value="1"/>
</dbReference>
<keyword evidence="5" id="KW-0349">Heme</keyword>
<accession>A0A1E5Q7F4</accession>
<keyword evidence="8" id="KW-0249">Electron transport</keyword>
<proteinExistence type="inferred from homology"/>
<dbReference type="RefSeq" id="WP_069958311.1">
    <property type="nucleotide sequence ID" value="NZ_MCGG01000031.1"/>
</dbReference>
<name>A0A1E5Q7F4_9PROT</name>